<dbReference type="VEuPathDB" id="GiardiaDB:GL50581_312"/>
<protein>
    <recommendedName>
        <fullName evidence="4">Reverse transcriptase/endonuclease</fullName>
    </recommendedName>
</protein>
<evidence type="ECO:0000313" key="2">
    <source>
        <dbReference type="EMBL" id="ESU34659.1"/>
    </source>
</evidence>
<proteinExistence type="predicted"/>
<reference evidence="2 3" key="2">
    <citation type="journal article" date="2013" name="Genome Biol. Evol.">
        <title>Genome sequencing of Giardia lamblia genotypes A2 and B isolates (DH and GS) and comparative analysis with the genomes of genotypes A1 and E (WB and Pig).</title>
        <authorList>
            <person name="Adam R.D."/>
            <person name="Dahlstrom E.W."/>
            <person name="Martens C.A."/>
            <person name="Bruno D.P."/>
            <person name="Barbian K.D."/>
            <person name="Ricklefs S.M."/>
            <person name="Hernandez M.M."/>
            <person name="Narla N.P."/>
            <person name="Patel R.B."/>
            <person name="Porcella S.F."/>
            <person name="Nash T.E."/>
        </authorList>
    </citation>
    <scope>NUCLEOTIDE SEQUENCE [LARGE SCALE GENOMIC DNA]</scope>
    <source>
        <strain evidence="2 3">DH</strain>
    </source>
</reference>
<dbReference type="Proteomes" id="UP000018320">
    <property type="component" value="Unassembled WGS sequence"/>
</dbReference>
<reference evidence="3" key="1">
    <citation type="submission" date="2012-02" db="EMBL/GenBank/DDBJ databases">
        <title>Genome sequencing of Giardia lamblia Genotypes A2 and B isolates (DH and GS) and comparative analysis with the genomes of Genotypes A1 and E (WB and Pig).</title>
        <authorList>
            <person name="Adam R."/>
            <person name="Dahlstrom E."/>
            <person name="Martens C."/>
            <person name="Bruno D."/>
            <person name="Barbian K."/>
            <person name="Porcella S.F."/>
            <person name="Nash T."/>
        </authorList>
    </citation>
    <scope>NUCLEOTIDE SEQUENCE</scope>
    <source>
        <strain evidence="3">DH</strain>
    </source>
</reference>
<sequence>VRGLRRPPGRPAQHVPLLHGHRAPPETPRGERHHLSCLADDIVAFHDEAYPAGAIVQQAMGLTIRSDKCKSTMAGEEVTFPNHPASPTPASLAPKAIAGAETALRKIENAPITIHQKLILLSLCVVPMVNYAPLVEITSDKADYEKFDRRVAQSFSKLTNRSCDRLVDFLAYRRRRAARACSCLDSTTTSCGGSGPPWTSTRGPETRWSCRWTARHCRGRGPTSTASSRAYTSFRTERRRTVCRCAAC</sequence>
<name>V6T7F8_GIAIN</name>
<dbReference type="VEuPathDB" id="GiardiaDB:DHA2_154707"/>
<dbReference type="AlphaFoldDB" id="V6T7F8"/>
<gene>
    <name evidence="2" type="ORF">DHA2_154707</name>
</gene>
<comment type="caution">
    <text evidence="2">The sequence shown here is derived from an EMBL/GenBank/DDBJ whole genome shotgun (WGS) entry which is preliminary data.</text>
</comment>
<feature type="region of interest" description="Disordered" evidence="1">
    <location>
        <begin position="1"/>
        <end position="32"/>
    </location>
</feature>
<evidence type="ECO:0000256" key="1">
    <source>
        <dbReference type="SAM" id="MobiDB-lite"/>
    </source>
</evidence>
<dbReference type="EMBL" id="AHGT01000222">
    <property type="protein sequence ID" value="ESU34659.1"/>
    <property type="molecule type" value="Genomic_DNA"/>
</dbReference>
<evidence type="ECO:0008006" key="4">
    <source>
        <dbReference type="Google" id="ProtNLM"/>
    </source>
</evidence>
<evidence type="ECO:0000313" key="3">
    <source>
        <dbReference type="Proteomes" id="UP000018320"/>
    </source>
</evidence>
<organism evidence="2 3">
    <name type="scientific">Giardia intestinalis</name>
    <name type="common">Giardia lamblia</name>
    <dbReference type="NCBI Taxonomy" id="5741"/>
    <lineage>
        <taxon>Eukaryota</taxon>
        <taxon>Metamonada</taxon>
        <taxon>Diplomonadida</taxon>
        <taxon>Hexamitidae</taxon>
        <taxon>Giardiinae</taxon>
        <taxon>Giardia</taxon>
    </lineage>
</organism>
<feature type="non-terminal residue" evidence="2">
    <location>
        <position position="1"/>
    </location>
</feature>
<accession>V6T7F8</accession>